<keyword evidence="4" id="KW-1185">Reference proteome</keyword>
<comment type="caution">
    <text evidence="3">The sequence shown here is derived from an EMBL/GenBank/DDBJ whole genome shotgun (WGS) entry which is preliminary data.</text>
</comment>
<feature type="domain" description="HNH nuclease" evidence="2">
    <location>
        <begin position="10"/>
        <end position="63"/>
    </location>
</feature>
<evidence type="ECO:0000256" key="1">
    <source>
        <dbReference type="SAM" id="MobiDB-lite"/>
    </source>
</evidence>
<dbReference type="InterPro" id="IPR002711">
    <property type="entry name" value="HNH"/>
</dbReference>
<dbReference type="EMBL" id="QNRH01000007">
    <property type="protein sequence ID" value="RBO92256.1"/>
    <property type="molecule type" value="Genomic_DNA"/>
</dbReference>
<dbReference type="SMART" id="SM00507">
    <property type="entry name" value="HNHc"/>
    <property type="match status" value="1"/>
</dbReference>
<gene>
    <name evidence="3" type="ORF">DFR47_107155</name>
</gene>
<dbReference type="RefSeq" id="WP_113945571.1">
    <property type="nucleotide sequence ID" value="NZ_JBHEEG010000009.1"/>
</dbReference>
<sequence>MSKRMEFSRKIKAQIITRANGKCKKCSVMLKTGEGEVDHILPCALGGETTVPNGRLLCRVCQVKKTADDIRRVRKFDRQRDKASGAVQAKSALAGRKQPKPAPTKTLPPRAMFVPASHEALAQGGGELVIYRVRQQILHRWAWPERRHYLAYRANT</sequence>
<dbReference type="InterPro" id="IPR003615">
    <property type="entry name" value="HNH_nuc"/>
</dbReference>
<keyword evidence="3" id="KW-0378">Hydrolase</keyword>
<reference evidence="3 4" key="1">
    <citation type="submission" date="2018-06" db="EMBL/GenBank/DDBJ databases">
        <title>Genomic Encyclopedia of Type Strains, Phase IV (KMG-IV): sequencing the most valuable type-strain genomes for metagenomic binning, comparative biology and taxonomic classification.</title>
        <authorList>
            <person name="Goeker M."/>
        </authorList>
    </citation>
    <scope>NUCLEOTIDE SEQUENCE [LARGE SCALE GENOMIC DNA]</scope>
    <source>
        <strain evidence="3 4">DSM 25619</strain>
    </source>
</reference>
<dbReference type="GO" id="GO:0004519">
    <property type="term" value="F:endonuclease activity"/>
    <property type="evidence" value="ECO:0007669"/>
    <property type="project" value="UniProtKB-KW"/>
</dbReference>
<dbReference type="Pfam" id="PF01844">
    <property type="entry name" value="HNH"/>
    <property type="match status" value="1"/>
</dbReference>
<dbReference type="CDD" id="cd00085">
    <property type="entry name" value="HNHc"/>
    <property type="match status" value="1"/>
</dbReference>
<evidence type="ECO:0000259" key="2">
    <source>
        <dbReference type="SMART" id="SM00507"/>
    </source>
</evidence>
<proteinExistence type="predicted"/>
<accession>A0A366DQ87</accession>
<protein>
    <submittedName>
        <fullName evidence="3">HNH endonuclease</fullName>
    </submittedName>
</protein>
<dbReference type="Gene3D" id="1.10.30.50">
    <property type="match status" value="1"/>
</dbReference>
<dbReference type="OrthoDB" id="7864830at2"/>
<evidence type="ECO:0000313" key="3">
    <source>
        <dbReference type="EMBL" id="RBO92256.1"/>
    </source>
</evidence>
<organism evidence="3 4">
    <name type="scientific">Pseudochrobactrum asaccharolyticum</name>
    <dbReference type="NCBI Taxonomy" id="354351"/>
    <lineage>
        <taxon>Bacteria</taxon>
        <taxon>Pseudomonadati</taxon>
        <taxon>Pseudomonadota</taxon>
        <taxon>Alphaproteobacteria</taxon>
        <taxon>Hyphomicrobiales</taxon>
        <taxon>Brucellaceae</taxon>
        <taxon>Pseudochrobactrum</taxon>
    </lineage>
</organism>
<dbReference type="Proteomes" id="UP000252893">
    <property type="component" value="Unassembled WGS sequence"/>
</dbReference>
<dbReference type="AlphaFoldDB" id="A0A366DQ87"/>
<dbReference type="GO" id="GO:0008270">
    <property type="term" value="F:zinc ion binding"/>
    <property type="evidence" value="ECO:0007669"/>
    <property type="project" value="InterPro"/>
</dbReference>
<feature type="region of interest" description="Disordered" evidence="1">
    <location>
        <begin position="77"/>
        <end position="109"/>
    </location>
</feature>
<evidence type="ECO:0000313" key="4">
    <source>
        <dbReference type="Proteomes" id="UP000252893"/>
    </source>
</evidence>
<keyword evidence="3" id="KW-0255">Endonuclease</keyword>
<dbReference type="GO" id="GO:0003676">
    <property type="term" value="F:nucleic acid binding"/>
    <property type="evidence" value="ECO:0007669"/>
    <property type="project" value="InterPro"/>
</dbReference>
<keyword evidence="3" id="KW-0540">Nuclease</keyword>
<name>A0A366DQ87_9HYPH</name>